<dbReference type="EMBL" id="VDEP01000240">
    <property type="protein sequence ID" value="KAA1120888.1"/>
    <property type="molecule type" value="Genomic_DNA"/>
</dbReference>
<evidence type="ECO:0000313" key="3">
    <source>
        <dbReference type="Proteomes" id="UP000325313"/>
    </source>
</evidence>
<reference evidence="2 3" key="1">
    <citation type="submission" date="2019-05" db="EMBL/GenBank/DDBJ databases">
        <title>Emergence of the Ug99 lineage of the wheat stem rust pathogen through somatic hybridization.</title>
        <authorList>
            <person name="Li F."/>
            <person name="Upadhyaya N.M."/>
            <person name="Sperschneider J."/>
            <person name="Matny O."/>
            <person name="Nguyen-Phuc H."/>
            <person name="Mago R."/>
            <person name="Raley C."/>
            <person name="Miller M.E."/>
            <person name="Silverstein K.A.T."/>
            <person name="Henningsen E."/>
            <person name="Hirsch C.D."/>
            <person name="Visser B."/>
            <person name="Pretorius Z.A."/>
            <person name="Steffenson B.J."/>
            <person name="Schwessinger B."/>
            <person name="Dodds P.N."/>
            <person name="Figueroa M."/>
        </authorList>
    </citation>
    <scope>NUCLEOTIDE SEQUENCE [LARGE SCALE GENOMIC DNA]</scope>
    <source>
        <strain evidence="2 3">Ug99</strain>
    </source>
</reference>
<dbReference type="Proteomes" id="UP000325313">
    <property type="component" value="Unassembled WGS sequence"/>
</dbReference>
<gene>
    <name evidence="2" type="ORF">PGTUg99_009271</name>
</gene>
<dbReference type="AlphaFoldDB" id="A0A5B0R684"/>
<protein>
    <submittedName>
        <fullName evidence="2">Uncharacterized protein</fullName>
    </submittedName>
</protein>
<feature type="compositionally biased region" description="Low complexity" evidence="1">
    <location>
        <begin position="15"/>
        <end position="31"/>
    </location>
</feature>
<feature type="compositionally biased region" description="Polar residues" evidence="1">
    <location>
        <begin position="1"/>
        <end position="10"/>
    </location>
</feature>
<feature type="region of interest" description="Disordered" evidence="1">
    <location>
        <begin position="1"/>
        <end position="48"/>
    </location>
</feature>
<sequence length="137" mass="14592">MDAELSNLNRPINIPLLPSSELDSDSPSLLPTEGRPLAHQSRSLPLSDFLPSPSFLEHVVGKMRVVYDTSPTCPVGAPSRDGASNRNLKPAPKVAPPPPTSSRANRRQGIIFNVQALPQELKALQGQSDSKNPAGPA</sequence>
<name>A0A5B0R684_PUCGR</name>
<organism evidence="2 3">
    <name type="scientific">Puccinia graminis f. sp. tritici</name>
    <dbReference type="NCBI Taxonomy" id="56615"/>
    <lineage>
        <taxon>Eukaryota</taxon>
        <taxon>Fungi</taxon>
        <taxon>Dikarya</taxon>
        <taxon>Basidiomycota</taxon>
        <taxon>Pucciniomycotina</taxon>
        <taxon>Pucciniomycetes</taxon>
        <taxon>Pucciniales</taxon>
        <taxon>Pucciniaceae</taxon>
        <taxon>Puccinia</taxon>
    </lineage>
</organism>
<accession>A0A5B0R684</accession>
<evidence type="ECO:0000313" key="2">
    <source>
        <dbReference type="EMBL" id="KAA1120888.1"/>
    </source>
</evidence>
<evidence type="ECO:0000256" key="1">
    <source>
        <dbReference type="SAM" id="MobiDB-lite"/>
    </source>
</evidence>
<comment type="caution">
    <text evidence="2">The sequence shown here is derived from an EMBL/GenBank/DDBJ whole genome shotgun (WGS) entry which is preliminary data.</text>
</comment>
<feature type="region of interest" description="Disordered" evidence="1">
    <location>
        <begin position="73"/>
        <end position="109"/>
    </location>
</feature>
<proteinExistence type="predicted"/>